<evidence type="ECO:0000313" key="1">
    <source>
        <dbReference type="EMBL" id="ELR12602.1"/>
    </source>
</evidence>
<dbReference type="AlphaFoldDB" id="L8GI30"/>
<protein>
    <submittedName>
        <fullName evidence="1">Uncharacterized protein</fullName>
    </submittedName>
</protein>
<dbReference type="KEGG" id="acan:ACA1_091020"/>
<keyword evidence="2" id="KW-1185">Reference proteome</keyword>
<gene>
    <name evidence="1" type="ORF">ACA1_091020</name>
</gene>
<dbReference type="RefSeq" id="XP_004334615.1">
    <property type="nucleotide sequence ID" value="XM_004334567.1"/>
</dbReference>
<sequence>MKQLTQQFVNDKDQLDFTALMDPNIKHLIKISPSQTIHARVTHNLNNWQLPVDATPSCPSFIKHHHTYKTLYLSSILNTLQKHNTKYLPSGEYTTTPSLHHIHIQTSTHSMEQVFSDVDQQFKSQGPALQASLLSALITAHKATNISSYFKTYQEHFKVTQEARDYIKREPTHLDLQASKAEHFFEGKCADIERARRRITREQEDEEVA</sequence>
<name>L8GI30_ACACF</name>
<dbReference type="Proteomes" id="UP000011083">
    <property type="component" value="Unassembled WGS sequence"/>
</dbReference>
<dbReference type="GeneID" id="14913641"/>
<reference evidence="1 2" key="1">
    <citation type="journal article" date="2013" name="Genome Biol.">
        <title>Genome of Acanthamoeba castellanii highlights extensive lateral gene transfer and early evolution of tyrosine kinase signaling.</title>
        <authorList>
            <person name="Clarke M."/>
            <person name="Lohan A.J."/>
            <person name="Liu B."/>
            <person name="Lagkouvardos I."/>
            <person name="Roy S."/>
            <person name="Zafar N."/>
            <person name="Bertelli C."/>
            <person name="Schilde C."/>
            <person name="Kianianmomeni A."/>
            <person name="Burglin T.R."/>
            <person name="Frech C."/>
            <person name="Turcotte B."/>
            <person name="Kopec K.O."/>
            <person name="Synnott J.M."/>
            <person name="Choo C."/>
            <person name="Paponov I."/>
            <person name="Finkler A."/>
            <person name="Soon Heng Tan C."/>
            <person name="Hutchins A.P."/>
            <person name="Weinmeier T."/>
            <person name="Rattei T."/>
            <person name="Chu J.S."/>
            <person name="Gimenez G."/>
            <person name="Irimia M."/>
            <person name="Rigden D.J."/>
            <person name="Fitzpatrick D.A."/>
            <person name="Lorenzo-Morales J."/>
            <person name="Bateman A."/>
            <person name="Chiu C.H."/>
            <person name="Tang P."/>
            <person name="Hegemann P."/>
            <person name="Fromm H."/>
            <person name="Raoult D."/>
            <person name="Greub G."/>
            <person name="Miranda-Saavedra D."/>
            <person name="Chen N."/>
            <person name="Nash P."/>
            <person name="Ginger M.L."/>
            <person name="Horn M."/>
            <person name="Schaap P."/>
            <person name="Caler L."/>
            <person name="Loftus B."/>
        </authorList>
    </citation>
    <scope>NUCLEOTIDE SEQUENCE [LARGE SCALE GENOMIC DNA]</scope>
    <source>
        <strain evidence="1 2">Neff</strain>
    </source>
</reference>
<dbReference type="VEuPathDB" id="AmoebaDB:ACA1_091020"/>
<organism evidence="1 2">
    <name type="scientific">Acanthamoeba castellanii (strain ATCC 30010 / Neff)</name>
    <dbReference type="NCBI Taxonomy" id="1257118"/>
    <lineage>
        <taxon>Eukaryota</taxon>
        <taxon>Amoebozoa</taxon>
        <taxon>Discosea</taxon>
        <taxon>Longamoebia</taxon>
        <taxon>Centramoebida</taxon>
        <taxon>Acanthamoebidae</taxon>
        <taxon>Acanthamoeba</taxon>
    </lineage>
</organism>
<dbReference type="EMBL" id="KB008103">
    <property type="protein sequence ID" value="ELR12602.1"/>
    <property type="molecule type" value="Genomic_DNA"/>
</dbReference>
<proteinExistence type="predicted"/>
<accession>L8GI30</accession>
<evidence type="ECO:0000313" key="2">
    <source>
        <dbReference type="Proteomes" id="UP000011083"/>
    </source>
</evidence>